<accession>A0A0R1UZ28</accession>
<dbReference type="AlphaFoldDB" id="A0A0R1UZ28"/>
<dbReference type="Gene3D" id="3.60.60.10">
    <property type="entry name" value="Penicillin V Acylase, Chain A"/>
    <property type="match status" value="1"/>
</dbReference>
<evidence type="ECO:0000256" key="2">
    <source>
        <dbReference type="ARBA" id="ARBA00022801"/>
    </source>
</evidence>
<comment type="caution">
    <text evidence="4">The sequence shown here is derived from an EMBL/GenBank/DDBJ whole genome shotgun (WGS) entry which is preliminary data.</text>
</comment>
<dbReference type="OrthoDB" id="9794717at2"/>
<dbReference type="InterPro" id="IPR029055">
    <property type="entry name" value="Ntn_hydrolases_N"/>
</dbReference>
<keyword evidence="2 4" id="KW-0378">Hydrolase</keyword>
<dbReference type="Pfam" id="PF02275">
    <property type="entry name" value="CBAH"/>
    <property type="match status" value="1"/>
</dbReference>
<dbReference type="PANTHER" id="PTHR35527:SF2">
    <property type="entry name" value="HYDROLASE"/>
    <property type="match status" value="1"/>
</dbReference>
<gene>
    <name evidence="4" type="ORF">FC21_GL000159</name>
</gene>
<evidence type="ECO:0000259" key="3">
    <source>
        <dbReference type="Pfam" id="PF02275"/>
    </source>
</evidence>
<dbReference type="InterPro" id="IPR029132">
    <property type="entry name" value="CBAH/NAAA_C"/>
</dbReference>
<comment type="similarity">
    <text evidence="1">Belongs to the peptidase C59 family.</text>
</comment>
<dbReference type="EMBL" id="AZGC01000008">
    <property type="protein sequence ID" value="KRL96360.1"/>
    <property type="molecule type" value="Genomic_DNA"/>
</dbReference>
<dbReference type="PATRIC" id="fig|1423742.4.peg.171"/>
<sequence length="296" mass="33792">MCTALVQNQIFGRTMDLPALSSPWKLTYLPPHYQFTRYLDRTKYASQYGILGGMRVTDGEYLIGDGINTAGLVMAELYYKCRKFYAPTPITGKINLAPQDLIEWCLSHYGSVAELAAALPQLTLVASPWFDTHAYVHEFHWLVADQTGTYLIEPTSQELTLRQLAIPVITNAPSYDHHQQRLINTVDLDVDLTDLKLSSLKNIQLPASIQTSRTPSARWMRTAVAMAQSRPITEILKQVQMEHLPGHDDYTHYWSTIDLGTQTYTYHDVDQHRTKIVPLPKLHYPNPHVFHFKPLN</sequence>
<evidence type="ECO:0000313" key="5">
    <source>
        <dbReference type="Proteomes" id="UP000051084"/>
    </source>
</evidence>
<proteinExistence type="inferred from homology"/>
<dbReference type="GO" id="GO:0016787">
    <property type="term" value="F:hydrolase activity"/>
    <property type="evidence" value="ECO:0007669"/>
    <property type="project" value="UniProtKB-KW"/>
</dbReference>
<dbReference type="SUPFAM" id="SSF56235">
    <property type="entry name" value="N-terminal nucleophile aminohydrolases (Ntn hydrolases)"/>
    <property type="match status" value="1"/>
</dbReference>
<dbReference type="PANTHER" id="PTHR35527">
    <property type="entry name" value="CHOLOYLGLYCINE HYDROLASE"/>
    <property type="match status" value="1"/>
</dbReference>
<reference evidence="4 5" key="1">
    <citation type="journal article" date="2015" name="Genome Announc.">
        <title>Expanding the biotechnology potential of lactobacilli through comparative genomics of 213 strains and associated genera.</title>
        <authorList>
            <person name="Sun Z."/>
            <person name="Harris H.M."/>
            <person name="McCann A."/>
            <person name="Guo C."/>
            <person name="Argimon S."/>
            <person name="Zhang W."/>
            <person name="Yang X."/>
            <person name="Jeffery I.B."/>
            <person name="Cooney J.C."/>
            <person name="Kagawa T.F."/>
            <person name="Liu W."/>
            <person name="Song Y."/>
            <person name="Salvetti E."/>
            <person name="Wrobel A."/>
            <person name="Rasinkangas P."/>
            <person name="Parkhill J."/>
            <person name="Rea M.C."/>
            <person name="O'Sullivan O."/>
            <person name="Ritari J."/>
            <person name="Douillard F.P."/>
            <person name="Paul Ross R."/>
            <person name="Yang R."/>
            <person name="Briner A.E."/>
            <person name="Felis G.E."/>
            <person name="de Vos W.M."/>
            <person name="Barrangou R."/>
            <person name="Klaenhammer T.R."/>
            <person name="Caufield P.W."/>
            <person name="Cui Y."/>
            <person name="Zhang H."/>
            <person name="O'Toole P.W."/>
        </authorList>
    </citation>
    <scope>NUCLEOTIDE SEQUENCE [LARGE SCALE GENOMIC DNA]</scope>
    <source>
        <strain evidence="4 5">DSM 18793</strain>
    </source>
</reference>
<dbReference type="RefSeq" id="WP_054653423.1">
    <property type="nucleotide sequence ID" value="NZ_AZGC01000008.1"/>
</dbReference>
<dbReference type="Proteomes" id="UP000051084">
    <property type="component" value="Unassembled WGS sequence"/>
</dbReference>
<evidence type="ECO:0000256" key="1">
    <source>
        <dbReference type="ARBA" id="ARBA00006625"/>
    </source>
</evidence>
<organism evidence="4 5">
    <name type="scientific">Limosilactobacillus equigenerosi DSM 18793 = JCM 14505</name>
    <dbReference type="NCBI Taxonomy" id="1423742"/>
    <lineage>
        <taxon>Bacteria</taxon>
        <taxon>Bacillati</taxon>
        <taxon>Bacillota</taxon>
        <taxon>Bacilli</taxon>
        <taxon>Lactobacillales</taxon>
        <taxon>Lactobacillaceae</taxon>
        <taxon>Limosilactobacillus</taxon>
    </lineage>
</organism>
<name>A0A0R1UZ28_9LACO</name>
<evidence type="ECO:0000313" key="4">
    <source>
        <dbReference type="EMBL" id="KRL96360.1"/>
    </source>
</evidence>
<dbReference type="STRING" id="417373.GCA_001570685_01163"/>
<feature type="domain" description="Choloylglycine hydrolase/NAAA C-terminal" evidence="3">
    <location>
        <begin position="7"/>
        <end position="283"/>
    </location>
</feature>
<keyword evidence="5" id="KW-1185">Reference proteome</keyword>
<protein>
    <submittedName>
        <fullName evidence="4">Choloylglycine hydrolase</fullName>
    </submittedName>
</protein>
<dbReference type="InterPro" id="IPR052193">
    <property type="entry name" value="Peptidase_C59"/>
</dbReference>